<organism evidence="4 5">
    <name type="scientific">Starmerella bacillaris</name>
    <name type="common">Yeast</name>
    <name type="synonym">Candida zemplinina</name>
    <dbReference type="NCBI Taxonomy" id="1247836"/>
    <lineage>
        <taxon>Eukaryota</taxon>
        <taxon>Fungi</taxon>
        <taxon>Dikarya</taxon>
        <taxon>Ascomycota</taxon>
        <taxon>Saccharomycotina</taxon>
        <taxon>Dipodascomycetes</taxon>
        <taxon>Dipodascales</taxon>
        <taxon>Trichomonascaceae</taxon>
        <taxon>Starmerella</taxon>
    </lineage>
</organism>
<feature type="region of interest" description="Disordered" evidence="2">
    <location>
        <begin position="161"/>
        <end position="182"/>
    </location>
</feature>
<dbReference type="Proteomes" id="UP001362899">
    <property type="component" value="Unassembled WGS sequence"/>
</dbReference>
<sequence>MSEDKQSVETKPKDESSTINSSNDQVEKSEAVSSTEVAEQAQTEAAPESEPSQTQGEEKPADGLFGQWFGGSNTTNIWSKFSYSNALQQVTEQAQEAWAKYDGDKIKEKLQEYKEAAAEYLDDADRKLDGFESKLEDLETNAVNLLASSGSALINKVKEASQSIEGQKTTEEQSDNNIQPEVLFTDPDKTSISRLDSDLFKLHTSPEIILNKTNVPSIKLDETKNKLMKDSNPDLKQLYDSLVPSKLNEQEFWSRYLDLRNELEESNKRRKEIIEKENDDANDDDLDDWGSSGEDGN</sequence>
<accession>A0AAV5RJK6</accession>
<comment type="caution">
    <text evidence="4">The sequence shown here is derived from an EMBL/GenBank/DDBJ whole genome shotgun (WGS) entry which is preliminary data.</text>
</comment>
<name>A0AAV5RJK6_STABA</name>
<protein>
    <recommendedName>
        <fullName evidence="3">BSD domain-containing protein</fullName>
    </recommendedName>
</protein>
<dbReference type="PROSITE" id="PS50858">
    <property type="entry name" value="BSD"/>
    <property type="match status" value="1"/>
</dbReference>
<evidence type="ECO:0000313" key="4">
    <source>
        <dbReference type="EMBL" id="GMM51540.1"/>
    </source>
</evidence>
<feature type="compositionally biased region" description="Basic and acidic residues" evidence="2">
    <location>
        <begin position="1"/>
        <end position="16"/>
    </location>
</feature>
<dbReference type="AlphaFoldDB" id="A0AAV5RJK6"/>
<evidence type="ECO:0000259" key="3">
    <source>
        <dbReference type="PROSITE" id="PS50858"/>
    </source>
</evidence>
<reference evidence="4 5" key="1">
    <citation type="journal article" date="2023" name="Elife">
        <title>Identification of key yeast species and microbe-microbe interactions impacting larval growth of Drosophila in the wild.</title>
        <authorList>
            <person name="Mure A."/>
            <person name="Sugiura Y."/>
            <person name="Maeda R."/>
            <person name="Honda K."/>
            <person name="Sakurai N."/>
            <person name="Takahashi Y."/>
            <person name="Watada M."/>
            <person name="Katoh T."/>
            <person name="Gotoh A."/>
            <person name="Gotoh Y."/>
            <person name="Taniguchi I."/>
            <person name="Nakamura K."/>
            <person name="Hayashi T."/>
            <person name="Katayama T."/>
            <person name="Uemura T."/>
            <person name="Hattori Y."/>
        </authorList>
    </citation>
    <scope>NUCLEOTIDE SEQUENCE [LARGE SCALE GENOMIC DNA]</scope>
    <source>
        <strain evidence="4 5">SB-73</strain>
    </source>
</reference>
<feature type="compositionally biased region" description="Low complexity" evidence="2">
    <location>
        <begin position="34"/>
        <end position="51"/>
    </location>
</feature>
<feature type="region of interest" description="Disordered" evidence="2">
    <location>
        <begin position="271"/>
        <end position="297"/>
    </location>
</feature>
<gene>
    <name evidence="4" type="ORF">DASB73_025030</name>
</gene>
<feature type="compositionally biased region" description="Acidic residues" evidence="2">
    <location>
        <begin position="277"/>
        <end position="288"/>
    </location>
</feature>
<feature type="coiled-coil region" evidence="1">
    <location>
        <begin position="103"/>
        <end position="148"/>
    </location>
</feature>
<dbReference type="Gene3D" id="1.10.3970.10">
    <property type="entry name" value="BSD domain"/>
    <property type="match status" value="1"/>
</dbReference>
<dbReference type="InterPro" id="IPR005607">
    <property type="entry name" value="BSD_dom"/>
</dbReference>
<feature type="region of interest" description="Disordered" evidence="2">
    <location>
        <begin position="1"/>
        <end position="68"/>
    </location>
</feature>
<proteinExistence type="predicted"/>
<keyword evidence="1" id="KW-0175">Coiled coil</keyword>
<evidence type="ECO:0000256" key="2">
    <source>
        <dbReference type="SAM" id="MobiDB-lite"/>
    </source>
</evidence>
<dbReference type="SUPFAM" id="SSF140383">
    <property type="entry name" value="BSD domain-like"/>
    <property type="match status" value="1"/>
</dbReference>
<dbReference type="InterPro" id="IPR035925">
    <property type="entry name" value="BSD_dom_sf"/>
</dbReference>
<dbReference type="EMBL" id="BTGC01000008">
    <property type="protein sequence ID" value="GMM51540.1"/>
    <property type="molecule type" value="Genomic_DNA"/>
</dbReference>
<feature type="domain" description="BSD" evidence="3">
    <location>
        <begin position="212"/>
        <end position="264"/>
    </location>
</feature>
<evidence type="ECO:0000313" key="5">
    <source>
        <dbReference type="Proteomes" id="UP001362899"/>
    </source>
</evidence>
<dbReference type="SMART" id="SM00751">
    <property type="entry name" value="BSD"/>
    <property type="match status" value="1"/>
</dbReference>
<evidence type="ECO:0000256" key="1">
    <source>
        <dbReference type="SAM" id="Coils"/>
    </source>
</evidence>
<dbReference type="Pfam" id="PF03909">
    <property type="entry name" value="BSD"/>
    <property type="match status" value="1"/>
</dbReference>
<keyword evidence="5" id="KW-1185">Reference proteome</keyword>